<sequence length="498" mass="52899">MPDHKDLHGVDPRDDVATALHDLAAGATIAVGGVEVTLRGGVGQGHKVALRSIAKGEQVIKYGWPIGVATQAIEAGEHVHTHNVKTLLEGVEEYRYDPIDTAPEPLPGAAASFEGYRRASGRVGTRNEIWVLCSVGCVAQTSRRLVELAEKRFGERVDGIHAFPHPYGCSQLGDDLSHTRDLIASLARHPNAGGVLLIGLGCENNQIDALLESAPDLDRERLRYFATQMVGDEYETGLDMIGELVAIAERDKRETVPLSELVIGLKCGGSDGFSGVSANPVVGRVADAVAAAGGTPVLTEIPEVFGAEQVLMSRAKDRAIFDRIQTVVDDFKNYFIAHDQPIYENPSPGNKAGGITTLDEKSLGAVQKAGRSAVVEVLRYGEQVREHGLTLLEAPGNDAVSSTALTAAGATVILFTTGRGTPMGFPAPTLKIASNTPLAERKPGWIDFDAGTVLTGEPMDQAAARLLDLVAKTASGAETRSERNAEREIAIWKQGVTV</sequence>
<protein>
    <submittedName>
        <fullName evidence="4">Altronate dehydratase</fullName>
    </submittedName>
</protein>
<organism evidence="4 5">
    <name type="scientific">Stakelama marina</name>
    <dbReference type="NCBI Taxonomy" id="2826939"/>
    <lineage>
        <taxon>Bacteria</taxon>
        <taxon>Pseudomonadati</taxon>
        <taxon>Pseudomonadota</taxon>
        <taxon>Alphaproteobacteria</taxon>
        <taxon>Sphingomonadales</taxon>
        <taxon>Sphingomonadaceae</taxon>
        <taxon>Stakelama</taxon>
    </lineage>
</organism>
<reference evidence="4" key="1">
    <citation type="submission" date="2021-04" db="EMBL/GenBank/DDBJ databases">
        <title>Ouciella asimina sp. nov., isolated from the surface seawater in the hydrothermal field of Okinawa Trough.</title>
        <authorList>
            <person name="Shuang W."/>
        </authorList>
    </citation>
    <scope>NUCLEOTIDE SEQUENCE</scope>
    <source>
        <strain evidence="4">LXI357</strain>
    </source>
</reference>
<dbReference type="EMBL" id="JAGRQC010000001">
    <property type="protein sequence ID" value="MBR0551263.1"/>
    <property type="molecule type" value="Genomic_DNA"/>
</dbReference>
<dbReference type="Gene3D" id="2.30.130.110">
    <property type="match status" value="1"/>
</dbReference>
<comment type="caution">
    <text evidence="4">The sequence shown here is derived from an EMBL/GenBank/DDBJ whole genome shotgun (WGS) entry which is preliminary data.</text>
</comment>
<gene>
    <name evidence="4" type="ORF">J7S20_01945</name>
</gene>
<dbReference type="InterPro" id="IPR007392">
    <property type="entry name" value="GD_AH_second"/>
</dbReference>
<evidence type="ECO:0000256" key="1">
    <source>
        <dbReference type="ARBA" id="ARBA00010986"/>
    </source>
</evidence>
<evidence type="ECO:0000259" key="3">
    <source>
        <dbReference type="SMART" id="SM00858"/>
    </source>
</evidence>
<accession>A0A8T4IA83</accession>
<comment type="similarity">
    <text evidence="1">Belongs to the UxaA family.</text>
</comment>
<dbReference type="Pfam" id="PF20629">
    <property type="entry name" value="GD_AH_C"/>
    <property type="match status" value="1"/>
</dbReference>
<dbReference type="CDD" id="cd11613">
    <property type="entry name" value="SAF_AH_GD"/>
    <property type="match status" value="1"/>
</dbReference>
<dbReference type="GO" id="GO:0019698">
    <property type="term" value="P:D-galacturonate catabolic process"/>
    <property type="evidence" value="ECO:0007669"/>
    <property type="project" value="TreeGrafter"/>
</dbReference>
<dbReference type="GO" id="GO:0016829">
    <property type="term" value="F:lyase activity"/>
    <property type="evidence" value="ECO:0007669"/>
    <property type="project" value="UniProtKB-KW"/>
</dbReference>
<dbReference type="Pfam" id="PF04295">
    <property type="entry name" value="GD_AH_second"/>
    <property type="match status" value="1"/>
</dbReference>
<dbReference type="InterPro" id="IPR013974">
    <property type="entry name" value="SAF"/>
</dbReference>
<dbReference type="RefSeq" id="WP_284052546.1">
    <property type="nucleotide sequence ID" value="NZ_JAGRQC010000001.1"/>
</dbReference>
<feature type="domain" description="SAF" evidence="3">
    <location>
        <begin position="14"/>
        <end position="85"/>
    </location>
</feature>
<keyword evidence="2" id="KW-0456">Lyase</keyword>
<name>A0A8T4IA83_9SPHN</name>
<dbReference type="InterPro" id="IPR044144">
    <property type="entry name" value="SAF_UxaA/GarD"/>
</dbReference>
<dbReference type="AlphaFoldDB" id="A0A8T4IA83"/>
<evidence type="ECO:0000313" key="4">
    <source>
        <dbReference type="EMBL" id="MBR0551263.1"/>
    </source>
</evidence>
<dbReference type="PANTHER" id="PTHR30536:SF5">
    <property type="entry name" value="ALTRONATE DEHYDRATASE"/>
    <property type="match status" value="1"/>
</dbReference>
<evidence type="ECO:0000313" key="5">
    <source>
        <dbReference type="Proteomes" id="UP000676996"/>
    </source>
</evidence>
<dbReference type="Pfam" id="PF08666">
    <property type="entry name" value="SAF"/>
    <property type="match status" value="1"/>
</dbReference>
<keyword evidence="5" id="KW-1185">Reference proteome</keyword>
<dbReference type="InterPro" id="IPR048332">
    <property type="entry name" value="GD_AH_C"/>
</dbReference>
<dbReference type="InterPro" id="IPR052172">
    <property type="entry name" value="UxaA_altronate/galactarate_dh"/>
</dbReference>
<evidence type="ECO:0000256" key="2">
    <source>
        <dbReference type="ARBA" id="ARBA00023239"/>
    </source>
</evidence>
<dbReference type="SMART" id="SM00858">
    <property type="entry name" value="SAF"/>
    <property type="match status" value="1"/>
</dbReference>
<proteinExistence type="inferred from homology"/>
<dbReference type="PANTHER" id="PTHR30536">
    <property type="entry name" value="ALTRONATE/GALACTARATE DEHYDRATASE"/>
    <property type="match status" value="1"/>
</dbReference>
<dbReference type="Proteomes" id="UP000676996">
    <property type="component" value="Unassembled WGS sequence"/>
</dbReference>